<evidence type="ECO:0000256" key="3">
    <source>
        <dbReference type="ARBA" id="ARBA00022448"/>
    </source>
</evidence>
<dbReference type="NCBIfam" id="TIGR01297">
    <property type="entry name" value="CDF"/>
    <property type="match status" value="1"/>
</dbReference>
<dbReference type="InterPro" id="IPR050681">
    <property type="entry name" value="CDF/SLC30A"/>
</dbReference>
<evidence type="ECO:0000313" key="13">
    <source>
        <dbReference type="EMBL" id="MCQ8278189.1"/>
    </source>
</evidence>
<proteinExistence type="inferred from homology"/>
<keyword evidence="5" id="KW-0862">Zinc</keyword>
<evidence type="ECO:0000256" key="4">
    <source>
        <dbReference type="ARBA" id="ARBA00022692"/>
    </source>
</evidence>
<protein>
    <submittedName>
        <fullName evidence="13">Cation diffusion facilitator family transporter</fullName>
    </submittedName>
</protein>
<evidence type="ECO:0000256" key="9">
    <source>
        <dbReference type="SAM" id="MobiDB-lite"/>
    </source>
</evidence>
<feature type="domain" description="Cation efflux protein transmembrane" evidence="11">
    <location>
        <begin position="97"/>
        <end position="282"/>
    </location>
</feature>
<feature type="domain" description="Cation efflux protein cytoplasmic" evidence="12">
    <location>
        <begin position="290"/>
        <end position="364"/>
    </location>
</feature>
<dbReference type="InterPro" id="IPR036837">
    <property type="entry name" value="Cation_efflux_CTD_sf"/>
</dbReference>
<organism evidence="13 14">
    <name type="scientific">Endosaccharibacter trunci</name>
    <dbReference type="NCBI Taxonomy" id="2812733"/>
    <lineage>
        <taxon>Bacteria</taxon>
        <taxon>Pseudomonadati</taxon>
        <taxon>Pseudomonadota</taxon>
        <taxon>Alphaproteobacteria</taxon>
        <taxon>Acetobacterales</taxon>
        <taxon>Acetobacteraceae</taxon>
        <taxon>Endosaccharibacter</taxon>
    </lineage>
</organism>
<gene>
    <name evidence="13" type="ORF">NFI95_06975</name>
</gene>
<feature type="region of interest" description="Disordered" evidence="9">
    <location>
        <begin position="1"/>
        <end position="84"/>
    </location>
</feature>
<evidence type="ECO:0000313" key="14">
    <source>
        <dbReference type="Proteomes" id="UP001524587"/>
    </source>
</evidence>
<dbReference type="Pfam" id="PF01545">
    <property type="entry name" value="Cation_efflux"/>
    <property type="match status" value="1"/>
</dbReference>
<keyword evidence="6 10" id="KW-1133">Transmembrane helix</keyword>
<accession>A0ABT1W5N5</accession>
<evidence type="ECO:0000256" key="2">
    <source>
        <dbReference type="ARBA" id="ARBA00008873"/>
    </source>
</evidence>
<dbReference type="InterPro" id="IPR027469">
    <property type="entry name" value="Cation_efflux_TMD_sf"/>
</dbReference>
<dbReference type="InterPro" id="IPR058533">
    <property type="entry name" value="Cation_efflux_TM"/>
</dbReference>
<evidence type="ECO:0000256" key="5">
    <source>
        <dbReference type="ARBA" id="ARBA00022906"/>
    </source>
</evidence>
<evidence type="ECO:0000256" key="6">
    <source>
        <dbReference type="ARBA" id="ARBA00022989"/>
    </source>
</evidence>
<keyword evidence="8 10" id="KW-0472">Membrane</keyword>
<comment type="caution">
    <text evidence="13">The sequence shown here is derived from an EMBL/GenBank/DDBJ whole genome shotgun (WGS) entry which is preliminary data.</text>
</comment>
<feature type="transmembrane region" description="Helical" evidence="10">
    <location>
        <begin position="165"/>
        <end position="185"/>
    </location>
</feature>
<keyword evidence="4 10" id="KW-0812">Transmembrane</keyword>
<dbReference type="SUPFAM" id="SSF160240">
    <property type="entry name" value="Cation efflux protein cytoplasmic domain-like"/>
    <property type="match status" value="1"/>
</dbReference>
<evidence type="ECO:0000256" key="10">
    <source>
        <dbReference type="SAM" id="Phobius"/>
    </source>
</evidence>
<evidence type="ECO:0000256" key="1">
    <source>
        <dbReference type="ARBA" id="ARBA00004141"/>
    </source>
</evidence>
<dbReference type="Gene3D" id="1.20.1510.10">
    <property type="entry name" value="Cation efflux protein transmembrane domain"/>
    <property type="match status" value="1"/>
</dbReference>
<dbReference type="RefSeq" id="WP_422863649.1">
    <property type="nucleotide sequence ID" value="NZ_JAMSKV010000004.1"/>
</dbReference>
<comment type="similarity">
    <text evidence="2">Belongs to the cation diffusion facilitator (CDF) transporter (TC 2.A.4) family. SLC30A subfamily.</text>
</comment>
<feature type="compositionally biased region" description="Basic residues" evidence="9">
    <location>
        <begin position="67"/>
        <end position="78"/>
    </location>
</feature>
<sequence>MPQHDHDQAADHRSPRNGHGDAGSHDDAHGHEHGPGCSHDHGAHDHGHDDGHDGEHDGGHGHDHGGHGHNHNHGHNHAHGLGGHSHAPANFGRAFAIGITLNLLYVAGEAIYGVIGGSLALLSDAGHNLGDVLGIGAAWLASVLGRRRPAGRFTYGLRRSSILSALFNATLLLVITGGIAWEAIWRLLHPVPVGGTLVMIVAAIGIVVNGVTALLFMSGAKDDLNLRGAFLHMLSDALTAAAVVVAGLLIALTGWERIDPAVSLVVSAVIVIGTWSLLRQSVALALDAVPQGIDQDAVAHYLRALPGVSDLHHLHIWGMSTTETALTVHLVRAGMPPDDALLRTASAELRKRFGIGHATFQVEQGADCVDCATV</sequence>
<keyword evidence="5" id="KW-0864">Zinc transport</keyword>
<name>A0ABT1W5N5_9PROT</name>
<comment type="subcellular location">
    <subcellularLocation>
        <location evidence="1">Membrane</location>
        <topology evidence="1">Multi-pass membrane protein</topology>
    </subcellularLocation>
</comment>
<evidence type="ECO:0000256" key="7">
    <source>
        <dbReference type="ARBA" id="ARBA00023065"/>
    </source>
</evidence>
<feature type="transmembrane region" description="Helical" evidence="10">
    <location>
        <begin position="197"/>
        <end position="217"/>
    </location>
</feature>
<feature type="transmembrane region" description="Helical" evidence="10">
    <location>
        <begin position="94"/>
        <end position="115"/>
    </location>
</feature>
<feature type="transmembrane region" description="Helical" evidence="10">
    <location>
        <begin position="261"/>
        <end position="278"/>
    </location>
</feature>
<evidence type="ECO:0000259" key="12">
    <source>
        <dbReference type="Pfam" id="PF16916"/>
    </source>
</evidence>
<feature type="transmembrane region" description="Helical" evidence="10">
    <location>
        <begin position="229"/>
        <end position="255"/>
    </location>
</feature>
<dbReference type="InterPro" id="IPR002524">
    <property type="entry name" value="Cation_efflux"/>
</dbReference>
<keyword evidence="14" id="KW-1185">Reference proteome</keyword>
<feature type="compositionally biased region" description="Basic and acidic residues" evidence="9">
    <location>
        <begin position="1"/>
        <end position="66"/>
    </location>
</feature>
<dbReference type="SUPFAM" id="SSF161111">
    <property type="entry name" value="Cation efflux protein transmembrane domain-like"/>
    <property type="match status" value="1"/>
</dbReference>
<dbReference type="PANTHER" id="PTHR11562">
    <property type="entry name" value="CATION EFFLUX PROTEIN/ ZINC TRANSPORTER"/>
    <property type="match status" value="1"/>
</dbReference>
<feature type="transmembrane region" description="Helical" evidence="10">
    <location>
        <begin position="127"/>
        <end position="144"/>
    </location>
</feature>
<reference evidence="13 14" key="1">
    <citation type="submission" date="2022-06" db="EMBL/GenBank/DDBJ databases">
        <title>Endosaccharibacter gen. nov., sp. nov., endophytic bacteria isolated from sugarcane.</title>
        <authorList>
            <person name="Pitiwittayakul N."/>
            <person name="Yukphan P."/>
            <person name="Charoenyingcharoen P."/>
            <person name="Tanasupawat S."/>
        </authorList>
    </citation>
    <scope>NUCLEOTIDE SEQUENCE [LARGE SCALE GENOMIC DNA]</scope>
    <source>
        <strain evidence="13 14">KSS8</strain>
    </source>
</reference>
<dbReference type="Pfam" id="PF16916">
    <property type="entry name" value="ZT_dimer"/>
    <property type="match status" value="1"/>
</dbReference>
<evidence type="ECO:0000256" key="8">
    <source>
        <dbReference type="ARBA" id="ARBA00023136"/>
    </source>
</evidence>
<keyword evidence="7" id="KW-0406">Ion transport</keyword>
<keyword evidence="3" id="KW-0813">Transport</keyword>
<dbReference type="PANTHER" id="PTHR11562:SF17">
    <property type="entry name" value="RE54080P-RELATED"/>
    <property type="match status" value="1"/>
</dbReference>
<dbReference type="InterPro" id="IPR027470">
    <property type="entry name" value="Cation_efflux_CTD"/>
</dbReference>
<dbReference type="Proteomes" id="UP001524587">
    <property type="component" value="Unassembled WGS sequence"/>
</dbReference>
<dbReference type="EMBL" id="JAMSKV010000004">
    <property type="protein sequence ID" value="MCQ8278189.1"/>
    <property type="molecule type" value="Genomic_DNA"/>
</dbReference>
<evidence type="ECO:0000259" key="11">
    <source>
        <dbReference type="Pfam" id="PF01545"/>
    </source>
</evidence>